<accession>A0A7V8GP70</accession>
<evidence type="ECO:0000256" key="1">
    <source>
        <dbReference type="SAM" id="MobiDB-lite"/>
    </source>
</evidence>
<proteinExistence type="predicted"/>
<keyword evidence="4" id="KW-1185">Reference proteome</keyword>
<evidence type="ECO:0000313" key="4">
    <source>
        <dbReference type="Proteomes" id="UP000462066"/>
    </source>
</evidence>
<feature type="transmembrane region" description="Helical" evidence="2">
    <location>
        <begin position="218"/>
        <end position="243"/>
    </location>
</feature>
<dbReference type="InterPro" id="IPR025291">
    <property type="entry name" value="DUF4153"/>
</dbReference>
<dbReference type="RefSeq" id="WP_162309804.1">
    <property type="nucleotide sequence ID" value="NZ_JACHGU010000002.1"/>
</dbReference>
<feature type="transmembrane region" description="Helical" evidence="2">
    <location>
        <begin position="72"/>
        <end position="92"/>
    </location>
</feature>
<gene>
    <name evidence="3" type="ORF">B1992_02010</name>
</gene>
<dbReference type="AlphaFoldDB" id="A0A7V8GP70"/>
<keyword evidence="2" id="KW-0812">Transmembrane</keyword>
<keyword evidence="2" id="KW-0472">Membrane</keyword>
<evidence type="ECO:0000256" key="2">
    <source>
        <dbReference type="SAM" id="Phobius"/>
    </source>
</evidence>
<keyword evidence="2" id="KW-1133">Transmembrane helix</keyword>
<feature type="transmembrane region" description="Helical" evidence="2">
    <location>
        <begin position="12"/>
        <end position="29"/>
    </location>
</feature>
<name>A0A7V8GP70_9GAMM</name>
<feature type="transmembrane region" description="Helical" evidence="2">
    <location>
        <begin position="188"/>
        <end position="206"/>
    </location>
</feature>
<protein>
    <submittedName>
        <fullName evidence="3">DUF4153 domain-containing protein</fullName>
    </submittedName>
</protein>
<feature type="transmembrane region" description="Helical" evidence="2">
    <location>
        <begin position="104"/>
        <end position="124"/>
    </location>
</feature>
<feature type="region of interest" description="Disordered" evidence="1">
    <location>
        <begin position="582"/>
        <end position="602"/>
    </location>
</feature>
<feature type="transmembrane region" description="Helical" evidence="2">
    <location>
        <begin position="145"/>
        <end position="168"/>
    </location>
</feature>
<feature type="transmembrane region" description="Helical" evidence="2">
    <location>
        <begin position="356"/>
        <end position="377"/>
    </location>
</feature>
<feature type="transmembrane region" description="Helical" evidence="2">
    <location>
        <begin position="49"/>
        <end position="65"/>
    </location>
</feature>
<dbReference type="Proteomes" id="UP000462066">
    <property type="component" value="Unassembled WGS sequence"/>
</dbReference>
<evidence type="ECO:0000313" key="3">
    <source>
        <dbReference type="EMBL" id="KAF1687476.1"/>
    </source>
</evidence>
<reference evidence="3 4" key="1">
    <citation type="submission" date="2017-10" db="EMBL/GenBank/DDBJ databases">
        <title>Whole genome sequencing of Pseudoxanthomonas broegbernensis DSM 12573(T).</title>
        <authorList>
            <person name="Kumar S."/>
            <person name="Bansal K."/>
            <person name="Kaur A."/>
            <person name="Patil P."/>
            <person name="Sharma S."/>
            <person name="Patil P.B."/>
        </authorList>
    </citation>
    <scope>NUCLEOTIDE SEQUENCE [LARGE SCALE GENOMIC DNA]</scope>
    <source>
        <strain evidence="3 4">DSM 12573</strain>
    </source>
</reference>
<dbReference type="Pfam" id="PF13687">
    <property type="entry name" value="DUF4153"/>
    <property type="match status" value="1"/>
</dbReference>
<feature type="transmembrane region" description="Helical" evidence="2">
    <location>
        <begin position="295"/>
        <end position="317"/>
    </location>
</feature>
<feature type="compositionally biased region" description="Pro residues" evidence="1">
    <location>
        <begin position="592"/>
        <end position="602"/>
    </location>
</feature>
<organism evidence="3 4">
    <name type="scientific">Pseudoxanthomonas broegbernensis</name>
    <dbReference type="NCBI Taxonomy" id="83619"/>
    <lineage>
        <taxon>Bacteria</taxon>
        <taxon>Pseudomonadati</taxon>
        <taxon>Pseudomonadota</taxon>
        <taxon>Gammaproteobacteria</taxon>
        <taxon>Lysobacterales</taxon>
        <taxon>Lysobacteraceae</taxon>
        <taxon>Pseudoxanthomonas</taxon>
    </lineage>
</organism>
<feature type="transmembrane region" description="Helical" evidence="2">
    <location>
        <begin position="255"/>
        <end position="274"/>
    </location>
</feature>
<dbReference type="EMBL" id="MWIP01000002">
    <property type="protein sequence ID" value="KAF1687476.1"/>
    <property type="molecule type" value="Genomic_DNA"/>
</dbReference>
<sequence length="602" mass="65814">MHSDPALPRQTRSFIVLAALLQGGLMYLAQKGAEHGWWPFSGLGGRVCWYTLVLTVPTAMALSVQDLRDARFWRHAAALSALFLALAAWAGWNATGAPGLRSSQVLGPFGAALAIGLFVALPWLQCRLAHGNWRAPYPALFEHAWQNALTLALAALFTGICWAVLYLWGRLFALVDVHFFRDLFGEDAFVHLATGAMAGLGILIGRTQQRPVQVARQILFAVFKGLLPLLAFIAVLFVASLLFTGLEPLWRTRSAATLLVNVVVLLVVFANAVYQDGEGERPYPAWLRRMVEAGLLVLPLYAGLALYAMGLRIAQYGWTADRFWAGLVAVVAALYALGYAWSVLRSRGVWLGPLRGVNMVLSWMVMALVVLANSPALDAQRISAASQAQRLREAAPELAREDLAYLRFDLGRRGYRAVQALRTDPAFAGDAGAVAELDAMLRRSQRWNTHRSAAERERTRLRDADQARALIVPAEGGTDPGDAWWQALVGGRLDAGECLQPDAECVVLVRDLDDDGRDEALLCSLAGDRHAQCRLHAHEDGGWEDAGRVGFWSAGTHGRPDLRQALRTGQLQVHHQRWPALSLGQGTAPQHLEPPPATADSH</sequence>
<comment type="caution">
    <text evidence="3">The sequence shown here is derived from an EMBL/GenBank/DDBJ whole genome shotgun (WGS) entry which is preliminary data.</text>
</comment>
<feature type="transmembrane region" description="Helical" evidence="2">
    <location>
        <begin position="323"/>
        <end position="344"/>
    </location>
</feature>